<feature type="region of interest" description="Disordered" evidence="4">
    <location>
        <begin position="110"/>
        <end position="131"/>
    </location>
</feature>
<dbReference type="Pfam" id="PF00076">
    <property type="entry name" value="RRM_1"/>
    <property type="match status" value="1"/>
</dbReference>
<keyword evidence="2" id="KW-0539">Nucleus</keyword>
<dbReference type="SMART" id="SM00360">
    <property type="entry name" value="RRM"/>
    <property type="match status" value="1"/>
</dbReference>
<dbReference type="InterPro" id="IPR012677">
    <property type="entry name" value="Nucleotide-bd_a/b_plait_sf"/>
</dbReference>
<evidence type="ECO:0000313" key="8">
    <source>
        <dbReference type="Proteomes" id="UP000663854"/>
    </source>
</evidence>
<dbReference type="PANTHER" id="PTHR13952:SF5">
    <property type="entry name" value="U1 SMALL NUCLEAR RIBONUCLEOPROTEIN 70 KDA"/>
    <property type="match status" value="1"/>
</dbReference>
<dbReference type="AlphaFoldDB" id="A0A815HA82"/>
<dbReference type="Proteomes" id="UP000663870">
    <property type="component" value="Unassembled WGS sequence"/>
</dbReference>
<dbReference type="PANTHER" id="PTHR13952">
    <property type="entry name" value="U1 SMALL NUCLEAR RIBONUCLEOPROTEIN 70 KD"/>
    <property type="match status" value="1"/>
</dbReference>
<dbReference type="GO" id="GO:0030619">
    <property type="term" value="F:U1 snRNA binding"/>
    <property type="evidence" value="ECO:0007669"/>
    <property type="project" value="TreeGrafter"/>
</dbReference>
<dbReference type="GO" id="GO:0071011">
    <property type="term" value="C:precatalytic spliceosome"/>
    <property type="evidence" value="ECO:0007669"/>
    <property type="project" value="TreeGrafter"/>
</dbReference>
<dbReference type="GO" id="GO:0000398">
    <property type="term" value="P:mRNA splicing, via spliceosome"/>
    <property type="evidence" value="ECO:0007669"/>
    <property type="project" value="TreeGrafter"/>
</dbReference>
<dbReference type="GO" id="GO:0071004">
    <property type="term" value="C:U2-type prespliceosome"/>
    <property type="evidence" value="ECO:0007669"/>
    <property type="project" value="TreeGrafter"/>
</dbReference>
<dbReference type="GO" id="GO:0005685">
    <property type="term" value="C:U1 snRNP"/>
    <property type="evidence" value="ECO:0007669"/>
    <property type="project" value="TreeGrafter"/>
</dbReference>
<proteinExistence type="predicted"/>
<feature type="compositionally biased region" description="Basic and acidic residues" evidence="4">
    <location>
        <begin position="122"/>
        <end position="131"/>
    </location>
</feature>
<evidence type="ECO:0000313" key="6">
    <source>
        <dbReference type="EMBL" id="CAF1349614.1"/>
    </source>
</evidence>
<dbReference type="InterPro" id="IPR051183">
    <property type="entry name" value="U1_U11-U12_snRNP_70-35kDa"/>
</dbReference>
<reference evidence="6" key="1">
    <citation type="submission" date="2021-02" db="EMBL/GenBank/DDBJ databases">
        <authorList>
            <person name="Nowell W R."/>
        </authorList>
    </citation>
    <scope>NUCLEOTIDE SEQUENCE</scope>
</reference>
<evidence type="ECO:0000313" key="9">
    <source>
        <dbReference type="Proteomes" id="UP000663870"/>
    </source>
</evidence>
<dbReference type="EMBL" id="CAJNOH010003818">
    <property type="protein sequence ID" value="CAF1349614.1"/>
    <property type="molecule type" value="Genomic_DNA"/>
</dbReference>
<dbReference type="GO" id="GO:0003729">
    <property type="term" value="F:mRNA binding"/>
    <property type="evidence" value="ECO:0007669"/>
    <property type="project" value="TreeGrafter"/>
</dbReference>
<evidence type="ECO:0000256" key="2">
    <source>
        <dbReference type="ARBA" id="ARBA00023242"/>
    </source>
</evidence>
<feature type="domain" description="RRM" evidence="5">
    <location>
        <begin position="51"/>
        <end position="104"/>
    </location>
</feature>
<dbReference type="InterPro" id="IPR000504">
    <property type="entry name" value="RRM_dom"/>
</dbReference>
<dbReference type="Proteomes" id="UP000663854">
    <property type="component" value="Unassembled WGS sequence"/>
</dbReference>
<dbReference type="SUPFAM" id="SSF54928">
    <property type="entry name" value="RNA-binding domain, RBD"/>
    <property type="match status" value="1"/>
</dbReference>
<gene>
    <name evidence="7" type="ORF">JXQ802_LOCUS48312</name>
    <name evidence="6" type="ORF">PYM288_LOCUS32321</name>
</gene>
<name>A0A815HA82_9BILA</name>
<dbReference type="PROSITE" id="PS50102">
    <property type="entry name" value="RRM"/>
    <property type="match status" value="1"/>
</dbReference>
<evidence type="ECO:0000256" key="3">
    <source>
        <dbReference type="PROSITE-ProRule" id="PRU00176"/>
    </source>
</evidence>
<feature type="non-terminal residue" evidence="6">
    <location>
        <position position="1"/>
    </location>
</feature>
<dbReference type="EMBL" id="CAJNOL010005187">
    <property type="protein sequence ID" value="CAF1601023.1"/>
    <property type="molecule type" value="Genomic_DNA"/>
</dbReference>
<dbReference type="InterPro" id="IPR035979">
    <property type="entry name" value="RBD_domain_sf"/>
</dbReference>
<evidence type="ECO:0000259" key="5">
    <source>
        <dbReference type="PROSITE" id="PS50102"/>
    </source>
</evidence>
<sequence length="131" mass="15431">MTQFLPPSDKLSHEKNVYHTVAHEKAALKLEQDLVLWDPQSNEKATIDPYKTLFIARLNYDTSETKLKREFEIYRKIKSIHLTHDKQTGKPHGYVFIEYEKESDMHVKEWRPRRLGGGLGSKRRDGPPRDK</sequence>
<evidence type="ECO:0000313" key="7">
    <source>
        <dbReference type="EMBL" id="CAF1601023.1"/>
    </source>
</evidence>
<keyword evidence="3" id="KW-0694">RNA-binding</keyword>
<comment type="caution">
    <text evidence="6">The sequence shown here is derived from an EMBL/GenBank/DDBJ whole genome shotgun (WGS) entry which is preliminary data.</text>
</comment>
<accession>A0A815HA82</accession>
<evidence type="ECO:0000256" key="4">
    <source>
        <dbReference type="SAM" id="MobiDB-lite"/>
    </source>
</evidence>
<dbReference type="Gene3D" id="3.30.70.330">
    <property type="match status" value="1"/>
</dbReference>
<protein>
    <recommendedName>
        <fullName evidence="5">RRM domain-containing protein</fullName>
    </recommendedName>
</protein>
<organism evidence="6 8">
    <name type="scientific">Rotaria sordida</name>
    <dbReference type="NCBI Taxonomy" id="392033"/>
    <lineage>
        <taxon>Eukaryota</taxon>
        <taxon>Metazoa</taxon>
        <taxon>Spiralia</taxon>
        <taxon>Gnathifera</taxon>
        <taxon>Rotifera</taxon>
        <taxon>Eurotatoria</taxon>
        <taxon>Bdelloidea</taxon>
        <taxon>Philodinida</taxon>
        <taxon>Philodinidae</taxon>
        <taxon>Rotaria</taxon>
    </lineage>
</organism>
<keyword evidence="9" id="KW-1185">Reference proteome</keyword>
<comment type="subcellular location">
    <subcellularLocation>
        <location evidence="1">Nucleus</location>
    </subcellularLocation>
</comment>
<evidence type="ECO:0000256" key="1">
    <source>
        <dbReference type="ARBA" id="ARBA00004123"/>
    </source>
</evidence>